<reference evidence="2" key="5">
    <citation type="submission" date="2025-09" db="UniProtKB">
        <authorList>
            <consortium name="Ensembl"/>
        </authorList>
    </citation>
    <scope>IDENTIFICATION</scope>
</reference>
<protein>
    <submittedName>
        <fullName evidence="2">Discs large MAGUK scaffold protein 4</fullName>
    </submittedName>
</protein>
<dbReference type="Pfam" id="PF10608">
    <property type="entry name" value="MAGUK_N_PEST"/>
    <property type="match status" value="1"/>
</dbReference>
<keyword evidence="4" id="KW-1267">Proteomics identification</keyword>
<dbReference type="AlphaFoldDB" id="A0A3B3ITD1"/>
<dbReference type="ChiTaRS" id="DLG4">
    <property type="organism name" value="human"/>
</dbReference>
<evidence type="ECO:0000313" key="2">
    <source>
        <dbReference type="Ensembl" id="ENSP00000497662.1"/>
    </source>
</evidence>
<dbReference type="Proteomes" id="UP000005640">
    <property type="component" value="Chromosome 17"/>
</dbReference>
<evidence type="ECO:0000259" key="1">
    <source>
        <dbReference type="Pfam" id="PF10608"/>
    </source>
</evidence>
<dbReference type="VEuPathDB" id="HostDB:ENSG00000132535"/>
<dbReference type="OrthoDB" id="78824at2759"/>
<organism evidence="2 3">
    <name type="scientific">Homo sapiens</name>
    <name type="common">Human</name>
    <dbReference type="NCBI Taxonomy" id="9606"/>
    <lineage>
        <taxon>Eukaryota</taxon>
        <taxon>Metazoa</taxon>
        <taxon>Chordata</taxon>
        <taxon>Craniata</taxon>
        <taxon>Vertebrata</taxon>
        <taxon>Euteleostomi</taxon>
        <taxon>Mammalia</taxon>
        <taxon>Eutheria</taxon>
        <taxon>Euarchontoglires</taxon>
        <taxon>Primates</taxon>
        <taxon>Haplorrhini</taxon>
        <taxon>Catarrhini</taxon>
        <taxon>Hominidae</taxon>
        <taxon>Homo</taxon>
    </lineage>
</organism>
<dbReference type="Ensembl" id="ENST00000650301.1">
    <property type="protein sequence ID" value="ENSP00000497662.1"/>
    <property type="gene ID" value="ENSG00000132535.23"/>
</dbReference>
<dbReference type="EMBL" id="AC120057">
    <property type="status" value="NOT_ANNOTATED_CDS"/>
    <property type="molecule type" value="Genomic_DNA"/>
</dbReference>
<proteinExistence type="evidence at protein level"/>
<keyword evidence="3" id="KW-1185">Reference proteome</keyword>
<dbReference type="MassIVE" id="A0A3B3ITD1"/>
<gene>
    <name evidence="2" type="primary">DLG4</name>
</gene>
<dbReference type="GeneTree" id="ENSGT00940000157956"/>
<dbReference type="OpenTargets" id="ENSG00000132535"/>
<reference evidence="2 3" key="2">
    <citation type="journal article" date="2004" name="Nature">
        <title>Finishing the euchromatic sequence of the human genome.</title>
        <authorList>
            <consortium name="International Human Genome Sequencing Consortium"/>
        </authorList>
    </citation>
    <scope>NUCLEOTIDE SEQUENCE [LARGE SCALE GENOMIC DNA]</scope>
</reference>
<sequence length="51" mass="5535">MGRTGEHQANSPPVIVNTDTLEAPGYELQVNGTEGEMEYEEITLERGNSGL</sequence>
<feature type="non-terminal residue" evidence="2">
    <location>
        <position position="51"/>
    </location>
</feature>
<dbReference type="ExpressionAtlas" id="A0A3B3ITD1">
    <property type="expression patterns" value="baseline and differential"/>
</dbReference>
<dbReference type="HGNC" id="HGNC:2903">
    <property type="gene designation" value="DLG4"/>
</dbReference>
<dbReference type="InterPro" id="IPR019590">
    <property type="entry name" value="DLG1_PEST_dom"/>
</dbReference>
<name>A0A3B3ITD1_HUMAN</name>
<accession>A0A3B3ITD1</accession>
<reference evidence="2 3" key="3">
    <citation type="journal article" date="2006" name="Nature">
        <title>DNA sequence of human chromosome 17 and analysis of rearrangement in the human lineage.</title>
        <authorList>
            <person name="Zody M.C."/>
            <person name="Garber M."/>
            <person name="Adams D.J."/>
            <person name="Sharpe T."/>
            <person name="Harrow J."/>
            <person name="Lupski J.R."/>
            <person name="Nicholson C."/>
            <person name="Searle S.M."/>
            <person name="Wilming L."/>
            <person name="Young S.K."/>
            <person name="Abouelleil A."/>
            <person name="Allen N.R."/>
            <person name="Bi W."/>
            <person name="Bloom T."/>
            <person name="Borowsky M.L."/>
            <person name="Bugalter B.E."/>
            <person name="Butler J."/>
            <person name="Chang J.L."/>
            <person name="Chen C.K."/>
            <person name="Cook A."/>
            <person name="Corum B."/>
            <person name="Cuomo C.A."/>
            <person name="de Jong P.J."/>
            <person name="DeCaprio D."/>
            <person name="Dewar K."/>
            <person name="FitzGerald M."/>
            <person name="Gilbert J."/>
            <person name="Gibson R."/>
            <person name="Gnerre S."/>
            <person name="Goldstein S."/>
            <person name="Grafham D.V."/>
            <person name="Grocock R."/>
            <person name="Hafez N."/>
            <person name="Hagopian D.S."/>
            <person name="Hart E."/>
            <person name="Norman C.H."/>
            <person name="Humphray S."/>
            <person name="Jaffe D.B."/>
            <person name="Jones M."/>
            <person name="Kamal M."/>
            <person name="Khodiyar V.K."/>
            <person name="LaButti K."/>
            <person name="Laird G."/>
            <person name="Lehoczky J."/>
            <person name="Liu X."/>
            <person name="Lokyitsang T."/>
            <person name="Loveland J."/>
            <person name="Lui A."/>
            <person name="Macdonald P."/>
            <person name="Major J.E."/>
            <person name="Matthews L."/>
            <person name="Mauceli E."/>
            <person name="McCarroll S.A."/>
            <person name="Mihalev A.H."/>
            <person name="Mudge J."/>
            <person name="Nguyen C."/>
            <person name="Nicol R."/>
            <person name="O'Leary S.B."/>
            <person name="Osoegawa K."/>
            <person name="Schwartz D.C."/>
            <person name="Shaw-Smith C."/>
            <person name="Stankiewicz P."/>
            <person name="Steward C."/>
            <person name="Swarbreck D."/>
            <person name="Venkataraman V."/>
            <person name="Whittaker C.A."/>
            <person name="Yang X."/>
            <person name="Zimmer A.R."/>
            <person name="Bradley A."/>
            <person name="Hubbard T."/>
            <person name="Birren B.W."/>
            <person name="Rogers J."/>
            <person name="Lander E.S."/>
            <person name="Nusbaum C."/>
        </authorList>
    </citation>
    <scope>NUCLEOTIDE SEQUENCE [LARGE SCALE GENOMIC DNA]</scope>
</reference>
<reference evidence="2" key="4">
    <citation type="submission" date="2025-08" db="UniProtKB">
        <authorList>
            <consortium name="Ensembl"/>
        </authorList>
    </citation>
    <scope>IDENTIFICATION</scope>
</reference>
<reference evidence="2 3" key="1">
    <citation type="journal article" date="2001" name="Nature">
        <title>Initial sequencing and analysis of the human genome.</title>
        <authorList>
            <consortium name="International Human Genome Sequencing Consortium"/>
            <person name="Lander E.S."/>
            <person name="Linton L.M."/>
            <person name="Birren B."/>
            <person name="Nusbaum C."/>
            <person name="Zody M.C."/>
            <person name="Baldwin J."/>
            <person name="Devon K."/>
            <person name="Dewar K."/>
            <person name="Doyle M."/>
            <person name="FitzHugh W."/>
            <person name="Funke R."/>
            <person name="Gage D."/>
            <person name="Harris K."/>
            <person name="Heaford A."/>
            <person name="Howland J."/>
            <person name="Kann L."/>
            <person name="Lehoczky J."/>
            <person name="LeVine R."/>
            <person name="McEwan P."/>
            <person name="McKernan K."/>
            <person name="Meldrim J."/>
            <person name="Mesirov J.P."/>
            <person name="Miranda C."/>
            <person name="Morris W."/>
            <person name="Naylor J."/>
            <person name="Raymond C."/>
            <person name="Rosetti M."/>
            <person name="Santos R."/>
            <person name="Sheridan A."/>
            <person name="Sougnez C."/>
            <person name="Stange-Thomann N."/>
            <person name="Stojanovic N."/>
            <person name="Subramanian A."/>
            <person name="Wyman D."/>
            <person name="Rogers J."/>
            <person name="Sulston J."/>
            <person name="Ainscough R."/>
            <person name="Beck S."/>
            <person name="Bentley D."/>
            <person name="Burton J."/>
            <person name="Clee C."/>
            <person name="Carter N."/>
            <person name="Coulson A."/>
            <person name="Deadman R."/>
            <person name="Deloukas P."/>
            <person name="Dunham A."/>
            <person name="Dunham I."/>
            <person name="Durbin R."/>
            <person name="French L."/>
            <person name="Grafham D."/>
            <person name="Gregory S."/>
            <person name="Hubbard T."/>
            <person name="Humphray S."/>
            <person name="Hunt A."/>
            <person name="Jones M."/>
            <person name="Lloyd C."/>
            <person name="McMurray A."/>
            <person name="Matthews L."/>
            <person name="Mercer S."/>
            <person name="Milne S."/>
            <person name="Mullikin J.C."/>
            <person name="Mungall A."/>
            <person name="Plumb R."/>
            <person name="Ross M."/>
            <person name="Shownkeen R."/>
            <person name="Sims S."/>
            <person name="Waterston R.H."/>
            <person name="Wilson R.K."/>
            <person name="Hillier L.W."/>
            <person name="McPherson J.D."/>
            <person name="Marra M.A."/>
            <person name="Mardis E.R."/>
            <person name="Fulton L.A."/>
            <person name="Chinwalla A.T."/>
            <person name="Pepin K.H."/>
            <person name="Gish W.R."/>
            <person name="Chissoe S.L."/>
            <person name="Wendl M.C."/>
            <person name="Delehaunty K.D."/>
            <person name="Miner T.L."/>
            <person name="Delehaunty A."/>
            <person name="Kramer J.B."/>
            <person name="Cook L.L."/>
            <person name="Fulton R.S."/>
            <person name="Johnson D.L."/>
            <person name="Minx P.J."/>
            <person name="Clifton S.W."/>
            <person name="Hawkins T."/>
            <person name="Branscomb E."/>
            <person name="Predki P."/>
            <person name="Richardson P."/>
            <person name="Wenning S."/>
            <person name="Slezak T."/>
            <person name="Doggett N."/>
            <person name="Cheng J.F."/>
            <person name="Olsen A."/>
            <person name="Lucas S."/>
            <person name="Elkin C."/>
            <person name="Uberbacher E."/>
            <person name="Frazier M."/>
            <person name="Gibbs R.A."/>
            <person name="Muzny D.M."/>
            <person name="Scherer S.E."/>
            <person name="Bouck J.B."/>
            <person name="Sodergren E.J."/>
            <person name="Worley K.C."/>
            <person name="Rives C.M."/>
            <person name="Gorrell J.H."/>
            <person name="Metzker M.L."/>
            <person name="Naylor S.L."/>
            <person name="Kucherlapati R.S."/>
            <person name="Nelson D.L."/>
            <person name="Weinstock G.M."/>
            <person name="Sakaki Y."/>
            <person name="Fujiyama A."/>
            <person name="Hattori M."/>
            <person name="Yada T."/>
            <person name="Toyoda A."/>
            <person name="Itoh T."/>
            <person name="Kawagoe C."/>
            <person name="Watanabe H."/>
            <person name="Totoki Y."/>
            <person name="Taylor T."/>
            <person name="Weissenbach J."/>
            <person name="Heilig R."/>
            <person name="Saurin W."/>
            <person name="Artiguenave F."/>
            <person name="Brottier P."/>
            <person name="Bruls T."/>
            <person name="Pelletier E."/>
            <person name="Robert C."/>
            <person name="Wincker P."/>
            <person name="Smith D.R."/>
            <person name="Doucette-Stamm L."/>
            <person name="Rubenfield M."/>
            <person name="Weinstock K."/>
            <person name="Lee H.M."/>
            <person name="Dubois J."/>
            <person name="Rosenthal A."/>
            <person name="Platzer M."/>
            <person name="Nyakatura G."/>
            <person name="Taudien S."/>
            <person name="Rump A."/>
            <person name="Yang H."/>
            <person name="Yu J."/>
            <person name="Wang J."/>
            <person name="Huang G."/>
            <person name="Gu J."/>
            <person name="Hood L."/>
            <person name="Rowen L."/>
            <person name="Madan A."/>
            <person name="Qin S."/>
            <person name="Davis R.W."/>
            <person name="Federspiel N.A."/>
            <person name="Abola A.P."/>
            <person name="Proctor M.J."/>
            <person name="Myers R.M."/>
            <person name="Schmutz J."/>
            <person name="Dickson M."/>
            <person name="Grimwood J."/>
            <person name="Cox D.R."/>
            <person name="Olson M.V."/>
            <person name="Kaul R."/>
            <person name="Raymond C."/>
            <person name="Shimizu N."/>
            <person name="Kawasaki K."/>
            <person name="Minoshima S."/>
            <person name="Evans G.A."/>
            <person name="Athanasiou M."/>
            <person name="Schultz R."/>
            <person name="Roe B.A."/>
            <person name="Chen F."/>
            <person name="Pan H."/>
            <person name="Ramser J."/>
            <person name="Lehrach H."/>
            <person name="Reinhardt R."/>
            <person name="McCombie W.R."/>
            <person name="de la Bastide M."/>
            <person name="Dedhia N."/>
            <person name="Blocker H."/>
            <person name="Hornischer K."/>
            <person name="Nordsiek G."/>
            <person name="Agarwala R."/>
            <person name="Aravind L."/>
            <person name="Bailey J.A."/>
            <person name="Bateman A."/>
            <person name="Batzoglou S."/>
            <person name="Birney E."/>
            <person name="Bork P."/>
            <person name="Brown D.G."/>
            <person name="Burge C.B."/>
            <person name="Cerutti L."/>
            <person name="Chen H.C."/>
            <person name="Church D."/>
            <person name="Clamp M."/>
            <person name="Copley R.R."/>
            <person name="Doerks T."/>
            <person name="Eddy S.R."/>
            <person name="Eichler E.E."/>
            <person name="Furey T.S."/>
            <person name="Galagan J."/>
            <person name="Gilbert J.G."/>
            <person name="Harmon C."/>
            <person name="Hayashizaki Y."/>
            <person name="Haussler D."/>
            <person name="Hermjakob H."/>
            <person name="Hokamp K."/>
            <person name="Jang W."/>
            <person name="Johnson L.S."/>
            <person name="Jones T.A."/>
            <person name="Kasif S."/>
            <person name="Kaspryzk A."/>
            <person name="Kennedy S."/>
            <person name="Kent W.J."/>
            <person name="Kitts P."/>
            <person name="Koonin E.V."/>
            <person name="Korf I."/>
            <person name="Kulp D."/>
            <person name="Lancet D."/>
            <person name="Lowe T.M."/>
            <person name="McLysaght A."/>
            <person name="Mikkelsen T."/>
            <person name="Moran J.V."/>
            <person name="Mulder N."/>
            <person name="Pollara V.J."/>
            <person name="Ponting C.P."/>
            <person name="Schuler G."/>
            <person name="Schultz J."/>
            <person name="Slater G."/>
            <person name="Smit A.F."/>
            <person name="Stupka E."/>
            <person name="Szustakowski J."/>
            <person name="Thierry-Mieg D."/>
            <person name="Thierry-Mieg J."/>
            <person name="Wagner L."/>
            <person name="Wallis J."/>
            <person name="Wheeler R."/>
            <person name="Williams A."/>
            <person name="Wolf Y.I."/>
            <person name="Wolfe K.H."/>
            <person name="Yang S.P."/>
            <person name="Yeh R.F."/>
            <person name="Collins F."/>
            <person name="Guyer M.S."/>
            <person name="Peterson J."/>
            <person name="Felsenfeld A."/>
            <person name="Wetterstrand K.A."/>
            <person name="Patrinos A."/>
            <person name="Morgan M.J."/>
            <person name="de Jong P."/>
            <person name="Catanese J.J."/>
            <person name="Osoegawa K."/>
            <person name="Shizuya H."/>
            <person name="Choi S."/>
            <person name="Chen Y.J."/>
        </authorList>
    </citation>
    <scope>NUCLEOTIDE SEQUENCE [LARGE SCALE GENOMIC DNA]</scope>
</reference>
<evidence type="ECO:0000313" key="3">
    <source>
        <dbReference type="Proteomes" id="UP000005640"/>
    </source>
</evidence>
<feature type="domain" description="Disks large homologue 1 N-terminal PEST" evidence="1">
    <location>
        <begin position="6"/>
        <end position="40"/>
    </location>
</feature>
<evidence type="ECO:0007829" key="4">
    <source>
        <dbReference type="PeptideAtlas" id="A0A3B3ITD1"/>
    </source>
</evidence>
<dbReference type="Antibodypedia" id="1930">
    <property type="antibodies" value="857 antibodies from 49 providers"/>
</dbReference>
<dbReference type="Bgee" id="ENSG00000132535">
    <property type="expression patterns" value="Expressed in right hemisphere of cerebellum and 121 other cell types or tissues"/>
</dbReference>